<sequence>MAEHNHSCEQANRGRNTTCKLCNEYIFPSTSFADQQLEGYSSYNISSQASAQAYVRLQTEGGPSLHQLDCMVECKLIIQVSECRLALPEYLRYRAATHLARRRCCAGHATQVAAM</sequence>
<dbReference type="STRING" id="717646.M2LBP3"/>
<evidence type="ECO:0000313" key="1">
    <source>
        <dbReference type="EMBL" id="EMC91292.1"/>
    </source>
</evidence>
<gene>
    <name evidence="1" type="ORF">BAUCODRAFT_321929</name>
</gene>
<dbReference type="RefSeq" id="XP_007681686.1">
    <property type="nucleotide sequence ID" value="XM_007683496.1"/>
</dbReference>
<dbReference type="EMBL" id="KB445564">
    <property type="protein sequence ID" value="EMC91292.1"/>
    <property type="molecule type" value="Genomic_DNA"/>
</dbReference>
<keyword evidence="2" id="KW-1185">Reference proteome</keyword>
<accession>M2LBP3</accession>
<protein>
    <submittedName>
        <fullName evidence="1">Uncharacterized protein</fullName>
    </submittedName>
</protein>
<dbReference type="KEGG" id="bcom:BAUCODRAFT_321929"/>
<organism evidence="1 2">
    <name type="scientific">Baudoinia panamericana (strain UAMH 10762)</name>
    <name type="common">Angels' share fungus</name>
    <name type="synonym">Baudoinia compniacensis (strain UAMH 10762)</name>
    <dbReference type="NCBI Taxonomy" id="717646"/>
    <lineage>
        <taxon>Eukaryota</taxon>
        <taxon>Fungi</taxon>
        <taxon>Dikarya</taxon>
        <taxon>Ascomycota</taxon>
        <taxon>Pezizomycotina</taxon>
        <taxon>Dothideomycetes</taxon>
        <taxon>Dothideomycetidae</taxon>
        <taxon>Mycosphaerellales</taxon>
        <taxon>Teratosphaeriaceae</taxon>
        <taxon>Baudoinia</taxon>
    </lineage>
</organism>
<name>M2LBP3_BAUPA</name>
<reference evidence="1 2" key="1">
    <citation type="journal article" date="2012" name="PLoS Pathog.">
        <title>Diverse lifestyles and strategies of plant pathogenesis encoded in the genomes of eighteen Dothideomycetes fungi.</title>
        <authorList>
            <person name="Ohm R.A."/>
            <person name="Feau N."/>
            <person name="Henrissat B."/>
            <person name="Schoch C.L."/>
            <person name="Horwitz B.A."/>
            <person name="Barry K.W."/>
            <person name="Condon B.J."/>
            <person name="Copeland A.C."/>
            <person name="Dhillon B."/>
            <person name="Glaser F."/>
            <person name="Hesse C.N."/>
            <person name="Kosti I."/>
            <person name="LaButti K."/>
            <person name="Lindquist E.A."/>
            <person name="Lucas S."/>
            <person name="Salamov A.A."/>
            <person name="Bradshaw R.E."/>
            <person name="Ciuffetti L."/>
            <person name="Hamelin R.C."/>
            <person name="Kema G.H.J."/>
            <person name="Lawrence C."/>
            <person name="Scott J.A."/>
            <person name="Spatafora J.W."/>
            <person name="Turgeon B.G."/>
            <person name="de Wit P.J.G.M."/>
            <person name="Zhong S."/>
            <person name="Goodwin S.B."/>
            <person name="Grigoriev I.V."/>
        </authorList>
    </citation>
    <scope>NUCLEOTIDE SEQUENCE [LARGE SCALE GENOMIC DNA]</scope>
    <source>
        <strain evidence="1 2">UAMH 10762</strain>
    </source>
</reference>
<dbReference type="Proteomes" id="UP000011761">
    <property type="component" value="Unassembled WGS sequence"/>
</dbReference>
<dbReference type="HOGENOM" id="CLU_2108593_0_0_1"/>
<proteinExistence type="predicted"/>
<evidence type="ECO:0000313" key="2">
    <source>
        <dbReference type="Proteomes" id="UP000011761"/>
    </source>
</evidence>
<dbReference type="GeneID" id="19111704"/>
<dbReference type="AlphaFoldDB" id="M2LBP3"/>